<dbReference type="Gene3D" id="2.60.40.1180">
    <property type="entry name" value="Golgi alpha-mannosidase II"/>
    <property type="match status" value="1"/>
</dbReference>
<name>A0ABS5KZK3_9ACTN</name>
<protein>
    <recommendedName>
        <fullName evidence="5">Right handed beta helix domain-containing protein</fullName>
    </recommendedName>
</protein>
<dbReference type="EMBL" id="JAAFYZ010000142">
    <property type="protein sequence ID" value="MBS2551512.1"/>
    <property type="molecule type" value="Genomic_DNA"/>
</dbReference>
<dbReference type="Gene3D" id="2.160.20.10">
    <property type="entry name" value="Single-stranded right-handed beta-helix, Pectin lyase-like"/>
    <property type="match status" value="2"/>
</dbReference>
<dbReference type="PANTHER" id="PTHR36453">
    <property type="entry name" value="SECRETED PROTEIN-RELATED"/>
    <property type="match status" value="1"/>
</dbReference>
<evidence type="ECO:0000313" key="3">
    <source>
        <dbReference type="EMBL" id="MBS2551512.1"/>
    </source>
</evidence>
<gene>
    <name evidence="3" type="ORF">KGQ19_32055</name>
</gene>
<reference evidence="3 4" key="1">
    <citation type="submission" date="2020-02" db="EMBL/GenBank/DDBJ databases">
        <title>Acidophilic actinobacteria isolated from forest soil.</title>
        <authorList>
            <person name="Golinska P."/>
        </authorList>
    </citation>
    <scope>NUCLEOTIDE SEQUENCE [LARGE SCALE GENOMIC DNA]</scope>
    <source>
        <strain evidence="3 4">NL8</strain>
    </source>
</reference>
<keyword evidence="4" id="KW-1185">Reference proteome</keyword>
<evidence type="ECO:0000256" key="2">
    <source>
        <dbReference type="SAM" id="SignalP"/>
    </source>
</evidence>
<dbReference type="InterPro" id="IPR011050">
    <property type="entry name" value="Pectin_lyase_fold/virulence"/>
</dbReference>
<dbReference type="PANTHER" id="PTHR36453:SF1">
    <property type="entry name" value="RIGHT HANDED BETA HELIX DOMAIN-CONTAINING PROTEIN"/>
    <property type="match status" value="1"/>
</dbReference>
<sequence>MTKRSVPLGIRSLITAAATVSLLGAAGFTAVSQASPATSHPPADIVGQVYVSPGGSDGNPGTAAAPVQTLGKAQALVRTLNQNMGADLTVVLEDGFYRMTSPLTLTAADSGTNGHTVNWTAATGAHPVLAGSAQITGWQPMSAGSPIWVAQAPAGLQTRQLYVNGVRASRANGALPAALTGQDSTGYSGGGSTMAAWRNPSGAKPQLEFVYRGGLGAWTEPRCPVASFSGAAVVMAQPCWTNSTARAGSFPDGRAYNLVGRSSITEQPTSVENAFQFLGAKTPGQWFLDQGDSKLYYVPRSGETMSTADVEAPVLQQLVTGGGTASAPLRNVAFSGIQFSYATWLGPQFHTQGTSDGFSEIQANYQVTGANGAAAQGLCHIPPSSYTKGTCPYGAWTQIPGNVSLTYDQGVQFTNDAFVHLGAAGLALGDGSQNDVVTGDVVTDVSGNGIELGNVDQPTATGASQTSGNTVTDNHVFDVPAEFHGGVGIDSGYTAHDTVSHNQVDHTPYTAISQGWGGWPDKEKEAPQANFSRDNAISDNLIFDHLGLLNDGGAIYTQGITGTSLADGEHVTGNDIHDQTGSGHVIYTDNGCTFETITGNAVYNNPSAQAWSSRHTDYAPGHTTTYDPTDVEGNYFENPAGYTTGGGVTVKNNTTITSPSQIPTSITANAGIEPAYQSILSWTQAPLPPVPAAHAAVAVSVTVNHGVAGTVGTGFAGFSYEKDRIGASLFDAHDTALVNLFRLLGPSYLRIGGNEVDRVNWNPTGPGGSATEIAPADVDKLAAFAKATGWKVIYGINLKTNTPANAVSEAQYAARTLGKNLAAFEIGNEPNVYDTEAAYEASFNTYTAAIRAKVPTAAFDGPGTYRHGAWDAPFAADEKNSGLTTLSMHMYIGKNTTATIPGMLASNPTSFATDAAAIAAAKSANDIPQWRMTEANSYFDGGAPGVSDVEAASLWSLDFMEGLAAQGASGVNFHGGTSGQFPINYSPIVFNGLTPTGVQGVYYGELLWKLAGTGPLHTASVTGGDAISAWSIGDNVFVDNKGSAPITTAITLPAPAATAHAYTLTAPSPTSKAITIAGSTVSGNGTFRPAPTPVPVTGARVTVSVPAGSAVLVVAR</sequence>
<feature type="signal peptide" evidence="2">
    <location>
        <begin position="1"/>
        <end position="34"/>
    </location>
</feature>
<feature type="chain" id="PRO_5046858524" description="Right handed beta helix domain-containing protein" evidence="2">
    <location>
        <begin position="35"/>
        <end position="1116"/>
    </location>
</feature>
<evidence type="ECO:0000256" key="1">
    <source>
        <dbReference type="SAM" id="MobiDB-lite"/>
    </source>
</evidence>
<feature type="region of interest" description="Disordered" evidence="1">
    <location>
        <begin position="45"/>
        <end position="65"/>
    </location>
</feature>
<dbReference type="Proteomes" id="UP000730482">
    <property type="component" value="Unassembled WGS sequence"/>
</dbReference>
<accession>A0ABS5KZK3</accession>
<dbReference type="SUPFAM" id="SSF51445">
    <property type="entry name" value="(Trans)glycosidases"/>
    <property type="match status" value="1"/>
</dbReference>
<evidence type="ECO:0008006" key="5">
    <source>
        <dbReference type="Google" id="ProtNLM"/>
    </source>
</evidence>
<dbReference type="InterPro" id="IPR017853">
    <property type="entry name" value="GH"/>
</dbReference>
<dbReference type="SUPFAM" id="SSF51126">
    <property type="entry name" value="Pectin lyase-like"/>
    <property type="match status" value="1"/>
</dbReference>
<dbReference type="InterPro" id="IPR013780">
    <property type="entry name" value="Glyco_hydro_b"/>
</dbReference>
<dbReference type="Gene3D" id="3.20.20.80">
    <property type="entry name" value="Glycosidases"/>
    <property type="match status" value="1"/>
</dbReference>
<keyword evidence="2" id="KW-0732">Signal</keyword>
<evidence type="ECO:0000313" key="4">
    <source>
        <dbReference type="Proteomes" id="UP000730482"/>
    </source>
</evidence>
<comment type="caution">
    <text evidence="3">The sequence shown here is derived from an EMBL/GenBank/DDBJ whole genome shotgun (WGS) entry which is preliminary data.</text>
</comment>
<dbReference type="RefSeq" id="WP_212016162.1">
    <property type="nucleotide sequence ID" value="NZ_JAAFYZ010000142.1"/>
</dbReference>
<dbReference type="InterPro" id="IPR012334">
    <property type="entry name" value="Pectin_lyas_fold"/>
</dbReference>
<proteinExistence type="predicted"/>
<organism evidence="3 4">
    <name type="scientific">Catenulispora pinistramenti</name>
    <dbReference type="NCBI Taxonomy" id="2705254"/>
    <lineage>
        <taxon>Bacteria</taxon>
        <taxon>Bacillati</taxon>
        <taxon>Actinomycetota</taxon>
        <taxon>Actinomycetes</taxon>
        <taxon>Catenulisporales</taxon>
        <taxon>Catenulisporaceae</taxon>
        <taxon>Catenulispora</taxon>
    </lineage>
</organism>